<feature type="domain" description="YMC020W-like alpha/beta hydrolase" evidence="2">
    <location>
        <begin position="497"/>
        <end position="835"/>
    </location>
</feature>
<dbReference type="Proteomes" id="UP001302367">
    <property type="component" value="Chromosome 3"/>
</dbReference>
<feature type="compositionally biased region" description="Low complexity" evidence="1">
    <location>
        <begin position="117"/>
        <end position="131"/>
    </location>
</feature>
<reference evidence="3 5" key="1">
    <citation type="submission" date="2015-10" db="EMBL/GenBank/DDBJ databases">
        <title>The cercosporin biosynthetic gene cluster was horizontally transferred to several fungal lineages and shown to be expanded in Cercospora beticola based on microsynteny with recipient genomes.</title>
        <authorList>
            <person name="De Jonge R."/>
            <person name="Ebert M.K."/>
            <person name="Suttle J.C."/>
            <person name="Jurick Ii W.M."/>
            <person name="Secor G.A."/>
            <person name="Thomma B.P."/>
            <person name="Van De Peer Y."/>
            <person name="Bolton M.D."/>
        </authorList>
    </citation>
    <scope>NUCLEOTIDE SEQUENCE [LARGE SCALE GENOMIC DNA]</scope>
    <source>
        <strain evidence="3 5">09-40</strain>
    </source>
</reference>
<feature type="compositionally biased region" description="Low complexity" evidence="1">
    <location>
        <begin position="74"/>
        <end position="86"/>
    </location>
</feature>
<evidence type="ECO:0000256" key="1">
    <source>
        <dbReference type="SAM" id="MobiDB-lite"/>
    </source>
</evidence>
<dbReference type="InterPro" id="IPR058934">
    <property type="entry name" value="YMC020W-like"/>
</dbReference>
<keyword evidence="6" id="KW-1185">Reference proteome</keyword>
<evidence type="ECO:0000313" key="6">
    <source>
        <dbReference type="Proteomes" id="UP001302367"/>
    </source>
</evidence>
<dbReference type="EMBL" id="LKMD01000101">
    <property type="protein sequence ID" value="PIA99211.1"/>
    <property type="molecule type" value="Genomic_DNA"/>
</dbReference>
<dbReference type="Proteomes" id="UP000230605">
    <property type="component" value="Chromosome 3"/>
</dbReference>
<feature type="compositionally biased region" description="Basic and acidic residues" evidence="1">
    <location>
        <begin position="832"/>
        <end position="845"/>
    </location>
</feature>
<dbReference type="Pfam" id="PF26147">
    <property type="entry name" value="AB_HYDROLASE_YMC0-YMC35"/>
    <property type="match status" value="1"/>
</dbReference>
<dbReference type="AlphaFoldDB" id="A0A2G5I384"/>
<evidence type="ECO:0000259" key="2">
    <source>
        <dbReference type="Pfam" id="PF26147"/>
    </source>
</evidence>
<evidence type="ECO:0000313" key="3">
    <source>
        <dbReference type="EMBL" id="PIA99211.1"/>
    </source>
</evidence>
<dbReference type="InterPro" id="IPR058933">
    <property type="entry name" value="YMC020W-like_ab_hydrolase"/>
</dbReference>
<protein>
    <submittedName>
        <fullName evidence="3">Hypotheticalsprotein</fullName>
    </submittedName>
</protein>
<dbReference type="PANTHER" id="PTHR47349">
    <property type="entry name" value="CHROMOSOME 8, WHOLE GENOME SHOTGUN SEQUENCE"/>
    <property type="match status" value="1"/>
</dbReference>
<reference evidence="4 6" key="2">
    <citation type="submission" date="2023-09" db="EMBL/GenBank/DDBJ databases">
        <title>Complete-Gapless Cercospora beticola genome.</title>
        <authorList>
            <person name="Wyatt N.A."/>
            <person name="Spanner R.E."/>
            <person name="Bolton M.D."/>
        </authorList>
    </citation>
    <scope>NUCLEOTIDE SEQUENCE [LARGE SCALE GENOMIC DNA]</scope>
    <source>
        <strain evidence="4">Cb09-40</strain>
    </source>
</reference>
<dbReference type="PANTHER" id="PTHR47349:SF1">
    <property type="entry name" value="AER328WP"/>
    <property type="match status" value="1"/>
</dbReference>
<feature type="compositionally biased region" description="Polar residues" evidence="1">
    <location>
        <begin position="286"/>
        <end position="297"/>
    </location>
</feature>
<evidence type="ECO:0000313" key="4">
    <source>
        <dbReference type="EMBL" id="WPA99920.1"/>
    </source>
</evidence>
<name>A0A2G5I384_CERBT</name>
<dbReference type="OrthoDB" id="5598028at2759"/>
<proteinExistence type="predicted"/>
<organism evidence="3 5">
    <name type="scientific">Cercospora beticola</name>
    <name type="common">Sugarbeet leaf spot fungus</name>
    <dbReference type="NCBI Taxonomy" id="122368"/>
    <lineage>
        <taxon>Eukaryota</taxon>
        <taxon>Fungi</taxon>
        <taxon>Dikarya</taxon>
        <taxon>Ascomycota</taxon>
        <taxon>Pezizomycotina</taxon>
        <taxon>Dothideomycetes</taxon>
        <taxon>Dothideomycetidae</taxon>
        <taxon>Mycosphaerellales</taxon>
        <taxon>Mycosphaerellaceae</taxon>
        <taxon>Cercospora</taxon>
    </lineage>
</organism>
<feature type="compositionally biased region" description="Low complexity" evidence="1">
    <location>
        <begin position="95"/>
        <end position="106"/>
    </location>
</feature>
<feature type="region of interest" description="Disordered" evidence="1">
    <location>
        <begin position="1"/>
        <end position="485"/>
    </location>
</feature>
<feature type="compositionally biased region" description="Low complexity" evidence="1">
    <location>
        <begin position="51"/>
        <end position="61"/>
    </location>
</feature>
<feature type="compositionally biased region" description="Polar residues" evidence="1">
    <location>
        <begin position="24"/>
        <end position="33"/>
    </location>
</feature>
<evidence type="ECO:0000313" key="5">
    <source>
        <dbReference type="Proteomes" id="UP000230605"/>
    </source>
</evidence>
<feature type="compositionally biased region" description="Basic and acidic residues" evidence="1">
    <location>
        <begin position="157"/>
        <end position="171"/>
    </location>
</feature>
<feature type="compositionally biased region" description="Polar residues" evidence="1">
    <location>
        <begin position="204"/>
        <end position="214"/>
    </location>
</feature>
<feature type="compositionally biased region" description="Polar residues" evidence="1">
    <location>
        <begin position="447"/>
        <end position="476"/>
    </location>
</feature>
<feature type="compositionally biased region" description="Basic and acidic residues" evidence="1">
    <location>
        <begin position="305"/>
        <end position="327"/>
    </location>
</feature>
<feature type="compositionally biased region" description="Basic and acidic residues" evidence="1">
    <location>
        <begin position="423"/>
        <end position="433"/>
    </location>
</feature>
<sequence>MAPARKKSKLSSGDNDTEPIPANHGQSAQNTTGVEHGAKHSAAPMHANETSASSGSGASPARRPPQDVPVNRLSWYSAASWKSKASPTAQVARESISVAQGVSSESSSKDDNNRRPSQSVSKSFKGSSRKSFPLVAEETRVYAVPDPASVPKSKKSLGADEKIKASEKQPEKPLPTESKVVGVEEAPLPPEPQTEPAEQDAKTETVNMRPSSGSWFGWWSRPDGDGSDAGQSKSKNKAALDGMAIEQASDTPLPETPEVAPAENVSTVHQSDGSEDISNEVRAEEMSTNVGYNSTRSWFGLWSKAQKEQAQKEHAAEDEQQKQEENKPVQQGEPTSHPPEQLPPAVQVPTEPESIAQDINTGEGPNQKPDADRPRSSGWAFWSKEKPQDASNVNNEDTQKQVGEIAVADTPSQSHPEAAQYNEQRDSKAEVKRGNSLLRRGRKQKSTDVSGDTTAAATPSGSQAQTPAFFTPNDTPEGSPAPVQRGKLKQTAPNLVLPTFRDTYPGESSPGYINRLTQYIGSSLHLTQPAKPAQHPHILHQPRKVRRAVAIGVHGYFPAALVQRVLGAPTGTSIRFANFAAASIKQWCADHQPEIKDVQIEKVALEGEGLVRDRVNTLWKLLLNWLTELRQADFIMVACHSQGVPVATLLVQKLLDLACLNPATRIGICAMAGINLGPFPEYNLRFFGGSALELFDFSNRKSKVSIAYSDALDTCLRHGVRITYVGGLDDQLVSLESSLHAPLSHPYVNRTIFVDGQLHTSNFLIHLVIFAAKLRNLGVSDHGLLREISAPLAGSIVSGAGHSRVYDDPAVYCTAIEFALESSDVSPAAFEGDSRRANTDTRKSMEGALSRRGSNVGYPTNLAAANHMRRGSLGSSSLAPPGIAPVLSAFEPAPLASAAEKNPFVLPWAVRGMLEEELVKRDSKLQVEVKELVKEFEEWRPSSKVLKDVRWRLEGVRSML</sequence>
<accession>A0A2G5I384</accession>
<gene>
    <name evidence="3" type="ORF">CB0940_02771</name>
    <name evidence="4" type="ORF">RHO25_004540</name>
</gene>
<dbReference type="EMBL" id="CP134186">
    <property type="protein sequence ID" value="WPA99920.1"/>
    <property type="molecule type" value="Genomic_DNA"/>
</dbReference>
<feature type="region of interest" description="Disordered" evidence="1">
    <location>
        <begin position="829"/>
        <end position="851"/>
    </location>
</feature>